<sequence length="161" mass="17347">LGKDEAKATKAAYGWQYEEEFTVPAEVKAHFDQLKHKGAAKEAEWDQLFASYKAQYPQQGKELEQAIDGSVLLDAADILTFDASKTVSTRIASGEAINHYVKTVPSIFGGSADLSHSTMTDIGGEQTFAVQSYSGRNIYFGVREHAMGAAGNGMALHGGIK</sequence>
<dbReference type="Proteomes" id="UP001519887">
    <property type="component" value="Unassembled WGS sequence"/>
</dbReference>
<dbReference type="PANTHER" id="PTHR43522">
    <property type="entry name" value="TRANSKETOLASE"/>
    <property type="match status" value="1"/>
</dbReference>
<evidence type="ECO:0000259" key="4">
    <source>
        <dbReference type="Pfam" id="PF02779"/>
    </source>
</evidence>
<dbReference type="Pfam" id="PF02779">
    <property type="entry name" value="Transket_pyr"/>
    <property type="match status" value="1"/>
</dbReference>
<evidence type="ECO:0000256" key="2">
    <source>
        <dbReference type="ARBA" id="ARBA00049473"/>
    </source>
</evidence>
<feature type="domain" description="Transketolase N-terminal" evidence="3">
    <location>
        <begin position="1"/>
        <end position="70"/>
    </location>
</feature>
<accession>A0ABS7CLQ2</accession>
<evidence type="ECO:0000256" key="1">
    <source>
        <dbReference type="ARBA" id="ARBA00016662"/>
    </source>
</evidence>
<dbReference type="Gene3D" id="3.40.50.970">
    <property type="match status" value="2"/>
</dbReference>
<dbReference type="PANTHER" id="PTHR43522:SF2">
    <property type="entry name" value="TRANSKETOLASE 1-RELATED"/>
    <property type="match status" value="1"/>
</dbReference>
<dbReference type="InterPro" id="IPR029061">
    <property type="entry name" value="THDP-binding"/>
</dbReference>
<protein>
    <recommendedName>
        <fullName evidence="1">Transketolase</fullName>
    </recommendedName>
</protein>
<dbReference type="InterPro" id="IPR033247">
    <property type="entry name" value="Transketolase_fam"/>
</dbReference>
<dbReference type="InterPro" id="IPR005475">
    <property type="entry name" value="Transketolase-like_Pyr-bd"/>
</dbReference>
<dbReference type="Pfam" id="PF00456">
    <property type="entry name" value="Transketolase_N"/>
    <property type="match status" value="1"/>
</dbReference>
<dbReference type="EMBL" id="JAHZIK010003230">
    <property type="protein sequence ID" value="MBW7461742.1"/>
    <property type="molecule type" value="Genomic_DNA"/>
</dbReference>
<organism evidence="5 6">
    <name type="scientific">Paenibacillus sepulcri</name>
    <dbReference type="NCBI Taxonomy" id="359917"/>
    <lineage>
        <taxon>Bacteria</taxon>
        <taxon>Bacillati</taxon>
        <taxon>Bacillota</taxon>
        <taxon>Bacilli</taxon>
        <taxon>Bacillales</taxon>
        <taxon>Paenibacillaceae</taxon>
        <taxon>Paenibacillus</taxon>
    </lineage>
</organism>
<evidence type="ECO:0000259" key="3">
    <source>
        <dbReference type="Pfam" id="PF00456"/>
    </source>
</evidence>
<reference evidence="5 6" key="1">
    <citation type="submission" date="2021-07" db="EMBL/GenBank/DDBJ databases">
        <title>Paenibacillus radiodurans sp. nov., isolated from the southeastern edge of Tengger Desert.</title>
        <authorList>
            <person name="Zhang G."/>
        </authorList>
    </citation>
    <scope>NUCLEOTIDE SEQUENCE [LARGE SCALE GENOMIC DNA]</scope>
    <source>
        <strain evidence="5 6">CCM 7311</strain>
    </source>
</reference>
<comment type="catalytic activity">
    <reaction evidence="2">
        <text>D-sedoheptulose 7-phosphate + D-glyceraldehyde 3-phosphate = aldehydo-D-ribose 5-phosphate + D-xylulose 5-phosphate</text>
        <dbReference type="Rhea" id="RHEA:10508"/>
        <dbReference type="ChEBI" id="CHEBI:57483"/>
        <dbReference type="ChEBI" id="CHEBI:57737"/>
        <dbReference type="ChEBI" id="CHEBI:58273"/>
        <dbReference type="ChEBI" id="CHEBI:59776"/>
        <dbReference type="EC" id="2.2.1.1"/>
    </reaction>
</comment>
<comment type="caution">
    <text evidence="5">The sequence shown here is derived from an EMBL/GenBank/DDBJ whole genome shotgun (WGS) entry which is preliminary data.</text>
</comment>
<evidence type="ECO:0000313" key="5">
    <source>
        <dbReference type="EMBL" id="MBW7461742.1"/>
    </source>
</evidence>
<feature type="non-terminal residue" evidence="5">
    <location>
        <position position="1"/>
    </location>
</feature>
<feature type="domain" description="Transketolase-like pyrimidine-binding" evidence="4">
    <location>
        <begin position="86"/>
        <end position="159"/>
    </location>
</feature>
<proteinExistence type="predicted"/>
<keyword evidence="6" id="KW-1185">Reference proteome</keyword>
<feature type="non-terminal residue" evidence="5">
    <location>
        <position position="161"/>
    </location>
</feature>
<name>A0ABS7CLQ2_9BACL</name>
<dbReference type="SUPFAM" id="SSF52518">
    <property type="entry name" value="Thiamin diphosphate-binding fold (THDP-binding)"/>
    <property type="match status" value="2"/>
</dbReference>
<evidence type="ECO:0000313" key="6">
    <source>
        <dbReference type="Proteomes" id="UP001519887"/>
    </source>
</evidence>
<gene>
    <name evidence="5" type="ORF">K0U00_47595</name>
</gene>
<dbReference type="InterPro" id="IPR005474">
    <property type="entry name" value="Transketolase_N"/>
</dbReference>